<name>A0A1W4WC88_AGRPL</name>
<feature type="compositionally biased region" description="Acidic residues" evidence="1">
    <location>
        <begin position="81"/>
        <end position="111"/>
    </location>
</feature>
<keyword evidence="3" id="KW-1185">Reference proteome</keyword>
<reference evidence="4" key="1">
    <citation type="submission" date="2025-08" db="UniProtKB">
        <authorList>
            <consortium name="RefSeq"/>
        </authorList>
    </citation>
    <scope>IDENTIFICATION</scope>
    <source>
        <tissue evidence="4">Entire body</tissue>
    </source>
</reference>
<evidence type="ECO:0000313" key="4">
    <source>
        <dbReference type="RefSeq" id="XP_018321594.1"/>
    </source>
</evidence>
<dbReference type="AlphaFoldDB" id="A0A1W4WC88"/>
<feature type="signal peptide" evidence="2">
    <location>
        <begin position="1"/>
        <end position="20"/>
    </location>
</feature>
<gene>
    <name evidence="4" type="primary">LOC108734505</name>
</gene>
<feature type="region of interest" description="Disordered" evidence="1">
    <location>
        <begin position="70"/>
        <end position="165"/>
    </location>
</feature>
<dbReference type="InParanoid" id="A0A1W4WC88"/>
<feature type="chain" id="PRO_5010731904" evidence="2">
    <location>
        <begin position="21"/>
        <end position="204"/>
    </location>
</feature>
<evidence type="ECO:0000313" key="3">
    <source>
        <dbReference type="Proteomes" id="UP000192223"/>
    </source>
</evidence>
<dbReference type="KEGG" id="apln:108734505"/>
<accession>A0A1W4WC88</accession>
<proteinExistence type="predicted"/>
<dbReference type="GeneID" id="108734505"/>
<organism evidence="3 4">
    <name type="scientific">Agrilus planipennis</name>
    <name type="common">Emerald ash borer</name>
    <name type="synonym">Agrilus marcopoli</name>
    <dbReference type="NCBI Taxonomy" id="224129"/>
    <lineage>
        <taxon>Eukaryota</taxon>
        <taxon>Metazoa</taxon>
        <taxon>Ecdysozoa</taxon>
        <taxon>Arthropoda</taxon>
        <taxon>Hexapoda</taxon>
        <taxon>Insecta</taxon>
        <taxon>Pterygota</taxon>
        <taxon>Neoptera</taxon>
        <taxon>Endopterygota</taxon>
        <taxon>Coleoptera</taxon>
        <taxon>Polyphaga</taxon>
        <taxon>Elateriformia</taxon>
        <taxon>Buprestoidea</taxon>
        <taxon>Buprestidae</taxon>
        <taxon>Agrilinae</taxon>
        <taxon>Agrilus</taxon>
    </lineage>
</organism>
<sequence>MIKTAIVLLLVILLVSGLEAKNDAPENLDFQQLEEIEEQTAKQRDNMEIIEEAAFPEGEEWSDDVIVDGELEGSGSQETGDTWDDPGDIVIQPEEEGASGVSEVEEEEDLFEGSGSAVEEEEDFEESEASGEAEDEVIQADENEDEDESEFIDSDQNGIEDELNNEPSVINEKRYVDVDLALRIPILRRLLSRKHIFAPLANYD</sequence>
<evidence type="ECO:0000256" key="2">
    <source>
        <dbReference type="SAM" id="SignalP"/>
    </source>
</evidence>
<keyword evidence="2" id="KW-0732">Signal</keyword>
<protein>
    <submittedName>
        <fullName evidence="4">Glutamic acid-rich protein-like</fullName>
    </submittedName>
</protein>
<dbReference type="RefSeq" id="XP_018321594.1">
    <property type="nucleotide sequence ID" value="XM_018466092.1"/>
</dbReference>
<dbReference type="Proteomes" id="UP000192223">
    <property type="component" value="Unplaced"/>
</dbReference>
<feature type="compositionally biased region" description="Acidic residues" evidence="1">
    <location>
        <begin position="118"/>
        <end position="164"/>
    </location>
</feature>
<evidence type="ECO:0000256" key="1">
    <source>
        <dbReference type="SAM" id="MobiDB-lite"/>
    </source>
</evidence>